<feature type="domain" description="EamA" evidence="2">
    <location>
        <begin position="25"/>
        <end position="156"/>
    </location>
</feature>
<keyword evidence="1" id="KW-0472">Membrane</keyword>
<feature type="transmembrane region" description="Helical" evidence="1">
    <location>
        <begin position="112"/>
        <end position="130"/>
    </location>
</feature>
<dbReference type="InterPro" id="IPR000620">
    <property type="entry name" value="EamA_dom"/>
</dbReference>
<proteinExistence type="predicted"/>
<feature type="transmembrane region" description="Helical" evidence="1">
    <location>
        <begin position="58"/>
        <end position="77"/>
    </location>
</feature>
<dbReference type="PANTHER" id="PTHR22911">
    <property type="entry name" value="ACYL-MALONYL CONDENSING ENZYME-RELATED"/>
    <property type="match status" value="1"/>
</dbReference>
<reference evidence="4" key="1">
    <citation type="journal article" date="2019" name="Int. J. Syst. Evol. Microbiol.">
        <title>The Global Catalogue of Microorganisms (GCM) 10K type strain sequencing project: providing services to taxonomists for standard genome sequencing and annotation.</title>
        <authorList>
            <consortium name="The Broad Institute Genomics Platform"/>
            <consortium name="The Broad Institute Genome Sequencing Center for Infectious Disease"/>
            <person name="Wu L."/>
            <person name="Ma J."/>
        </authorList>
    </citation>
    <scope>NUCLEOTIDE SEQUENCE [LARGE SCALE GENOMIC DNA]</scope>
    <source>
        <strain evidence="4">CGMCC 1.8985</strain>
    </source>
</reference>
<dbReference type="Gene3D" id="1.10.3730.20">
    <property type="match status" value="1"/>
</dbReference>
<evidence type="ECO:0000313" key="4">
    <source>
        <dbReference type="Proteomes" id="UP000599009"/>
    </source>
</evidence>
<comment type="caution">
    <text evidence="3">The sequence shown here is derived from an EMBL/GenBank/DDBJ whole genome shotgun (WGS) entry which is preliminary data.</text>
</comment>
<feature type="transmembrane region" description="Helical" evidence="1">
    <location>
        <begin position="279"/>
        <end position="296"/>
    </location>
</feature>
<gene>
    <name evidence="3" type="ORF">GCM10011394_24800</name>
</gene>
<feature type="transmembrane region" description="Helical" evidence="1">
    <location>
        <begin position="226"/>
        <end position="246"/>
    </location>
</feature>
<keyword evidence="4" id="KW-1185">Reference proteome</keyword>
<evidence type="ECO:0000313" key="3">
    <source>
        <dbReference type="EMBL" id="GGK14597.1"/>
    </source>
</evidence>
<protein>
    <submittedName>
        <fullName evidence="3">Membrane protein</fullName>
    </submittedName>
</protein>
<dbReference type="InterPro" id="IPR037185">
    <property type="entry name" value="EmrE-like"/>
</dbReference>
<evidence type="ECO:0000259" key="2">
    <source>
        <dbReference type="Pfam" id="PF00892"/>
    </source>
</evidence>
<feature type="transmembrane region" description="Helical" evidence="1">
    <location>
        <begin position="166"/>
        <end position="185"/>
    </location>
</feature>
<dbReference type="PANTHER" id="PTHR22911:SF103">
    <property type="entry name" value="BLR2811 PROTEIN"/>
    <property type="match status" value="1"/>
</dbReference>
<name>A0ABQ2EKE4_9GAMM</name>
<feature type="transmembrane region" description="Helical" evidence="1">
    <location>
        <begin position="253"/>
        <end position="273"/>
    </location>
</feature>
<organism evidence="3 4">
    <name type="scientific">Luteimonas terricola</name>
    <dbReference type="NCBI Taxonomy" id="645597"/>
    <lineage>
        <taxon>Bacteria</taxon>
        <taxon>Pseudomonadati</taxon>
        <taxon>Pseudomonadota</taxon>
        <taxon>Gammaproteobacteria</taxon>
        <taxon>Lysobacterales</taxon>
        <taxon>Lysobacteraceae</taxon>
        <taxon>Luteimonas</taxon>
    </lineage>
</organism>
<feature type="transmembrane region" description="Helical" evidence="1">
    <location>
        <begin position="25"/>
        <end position="46"/>
    </location>
</feature>
<dbReference type="EMBL" id="BMME01000001">
    <property type="protein sequence ID" value="GGK14597.1"/>
    <property type="molecule type" value="Genomic_DNA"/>
</dbReference>
<feature type="transmembrane region" description="Helical" evidence="1">
    <location>
        <begin position="197"/>
        <end position="214"/>
    </location>
</feature>
<feature type="transmembrane region" description="Helical" evidence="1">
    <location>
        <begin position="89"/>
        <end position="106"/>
    </location>
</feature>
<dbReference type="Proteomes" id="UP000599009">
    <property type="component" value="Unassembled WGS sequence"/>
</dbReference>
<keyword evidence="1" id="KW-0812">Transmembrane</keyword>
<accession>A0ABQ2EKE4</accession>
<sequence>MDPIAPGVAGDGTADAAAARDHSRAVLAMLFAVAVLCVMDACMKQLAGHYPPMQVAALRGMVGLPLVVAWAAATTGLKPLFRVHWPLHLLRGVLGVLFLSCFVAGLRELPMSTAYAITFVGPLLVTAMAVPLLREHVGPRRWTAIAVGIVGVLVVLRPGGEGVLTSAGLLVLFATVCYAGSVVTVRMLAQRDSAQALVFWFLGMVAVGAGLLAWPGWVPLRAADAWLLGGIAVSGTLGQIALTHAFRLGEASLIAPLEYTALVWVVLLDLVLWQALPDGMTWLGAAIVVVSGLYLMRRERVVRTRPAPAPAQDT</sequence>
<dbReference type="Pfam" id="PF00892">
    <property type="entry name" value="EamA"/>
    <property type="match status" value="2"/>
</dbReference>
<evidence type="ECO:0000256" key="1">
    <source>
        <dbReference type="SAM" id="Phobius"/>
    </source>
</evidence>
<keyword evidence="1" id="KW-1133">Transmembrane helix</keyword>
<feature type="domain" description="EamA" evidence="2">
    <location>
        <begin position="168"/>
        <end position="291"/>
    </location>
</feature>
<dbReference type="SUPFAM" id="SSF103481">
    <property type="entry name" value="Multidrug resistance efflux transporter EmrE"/>
    <property type="match status" value="2"/>
</dbReference>